<organism evidence="1 2">
    <name type="scientific">Salana multivorans</name>
    <dbReference type="NCBI Taxonomy" id="120377"/>
    <lineage>
        <taxon>Bacteria</taxon>
        <taxon>Bacillati</taxon>
        <taxon>Actinomycetota</taxon>
        <taxon>Actinomycetes</taxon>
        <taxon>Micrococcales</taxon>
        <taxon>Beutenbergiaceae</taxon>
        <taxon>Salana</taxon>
    </lineage>
</organism>
<dbReference type="EMBL" id="RKHQ01000002">
    <property type="protein sequence ID" value="ROR93166.1"/>
    <property type="molecule type" value="Genomic_DNA"/>
</dbReference>
<keyword evidence="1" id="KW-0830">Ubiquinone</keyword>
<dbReference type="SUPFAM" id="SSF53335">
    <property type="entry name" value="S-adenosyl-L-methionine-dependent methyltransferases"/>
    <property type="match status" value="1"/>
</dbReference>
<dbReference type="Proteomes" id="UP000275356">
    <property type="component" value="Unassembled WGS sequence"/>
</dbReference>
<dbReference type="InterPro" id="IPR050508">
    <property type="entry name" value="Methyltransf_Superfamily"/>
</dbReference>
<name>A0A3N2D076_9MICO</name>
<reference evidence="1 2" key="1">
    <citation type="submission" date="2018-11" db="EMBL/GenBank/DDBJ databases">
        <title>Sequencing the genomes of 1000 actinobacteria strains.</title>
        <authorList>
            <person name="Klenk H.-P."/>
        </authorList>
    </citation>
    <scope>NUCLEOTIDE SEQUENCE [LARGE SCALE GENOMIC DNA]</scope>
    <source>
        <strain evidence="1 2">DSM 13521</strain>
    </source>
</reference>
<sequence>MSDLAAAFDRGAANYDLLVSLNPGYHRHLGSAATVLVRRALARRTGARLLDLACGSGASTRALVDAVAADRPPGRTSARTPAEAPVAILGVDLSDGMLEQARRKTWPAGVEFRRGRVGDLDLDSLGEGAWDGVLACYLFRNVPPDERDAALREVARLLAPGGWLVVQEYSVAGSPVARLVWDLVSWAIIIPLGVVVDRNPGLYRYLWRSVRGFDSTGAFARRLAAAGFEDVRHRTVPGWQRGILHTFVARRAAR</sequence>
<dbReference type="GO" id="GO:0008168">
    <property type="term" value="F:methyltransferase activity"/>
    <property type="evidence" value="ECO:0007669"/>
    <property type="project" value="UniProtKB-KW"/>
</dbReference>
<dbReference type="PANTHER" id="PTHR42912">
    <property type="entry name" value="METHYLTRANSFERASE"/>
    <property type="match status" value="1"/>
</dbReference>
<accession>A0A3N2D076</accession>
<evidence type="ECO:0000313" key="2">
    <source>
        <dbReference type="Proteomes" id="UP000275356"/>
    </source>
</evidence>
<dbReference type="CDD" id="cd02440">
    <property type="entry name" value="AdoMet_MTases"/>
    <property type="match status" value="1"/>
</dbReference>
<proteinExistence type="predicted"/>
<keyword evidence="1" id="KW-0489">Methyltransferase</keyword>
<gene>
    <name evidence="1" type="ORF">EDD28_2574</name>
</gene>
<dbReference type="Pfam" id="PF01209">
    <property type="entry name" value="Ubie_methyltran"/>
    <property type="match status" value="1"/>
</dbReference>
<dbReference type="InterPro" id="IPR029063">
    <property type="entry name" value="SAM-dependent_MTases_sf"/>
</dbReference>
<keyword evidence="1" id="KW-0808">Transferase</keyword>
<dbReference type="OrthoDB" id="9797252at2"/>
<dbReference type="GO" id="GO:0032259">
    <property type="term" value="P:methylation"/>
    <property type="evidence" value="ECO:0007669"/>
    <property type="project" value="UniProtKB-KW"/>
</dbReference>
<keyword evidence="2" id="KW-1185">Reference proteome</keyword>
<protein>
    <submittedName>
        <fullName evidence="1">Ubiquinone/menaquinone biosynthesis C-methylase UbiE</fullName>
    </submittedName>
</protein>
<dbReference type="RefSeq" id="WP_123740165.1">
    <property type="nucleotide sequence ID" value="NZ_RKHQ01000002.1"/>
</dbReference>
<dbReference type="Gene3D" id="3.40.50.150">
    <property type="entry name" value="Vaccinia Virus protein VP39"/>
    <property type="match status" value="1"/>
</dbReference>
<dbReference type="AlphaFoldDB" id="A0A3N2D076"/>
<comment type="caution">
    <text evidence="1">The sequence shown here is derived from an EMBL/GenBank/DDBJ whole genome shotgun (WGS) entry which is preliminary data.</text>
</comment>
<evidence type="ECO:0000313" key="1">
    <source>
        <dbReference type="EMBL" id="ROR93166.1"/>
    </source>
</evidence>